<reference evidence="15 16" key="1">
    <citation type="journal article" date="2014" name="Genome Announc.">
        <title>Genome Sequence and Methylome of Soil Bacterium Gemmatirosa kalamazoonensis KBS708T, a Member of the Rarely Cultivated Gemmatimonadetes Phylum.</title>
        <authorList>
            <person name="Debruyn J.M."/>
            <person name="Radosevich M."/>
            <person name="Wommack K.E."/>
            <person name="Polson S.W."/>
            <person name="Hauser L.J."/>
            <person name="Fawaz M.N."/>
            <person name="Korlach J."/>
            <person name="Tsai Y.C."/>
        </authorList>
    </citation>
    <scope>NUCLEOTIDE SEQUENCE [LARGE SCALE GENOMIC DNA]</scope>
    <source>
        <strain evidence="15 16">KBS708</strain>
        <plasmid evidence="16">Plasmid 2</plasmid>
    </source>
</reference>
<keyword evidence="4" id="KW-0808">Transferase</keyword>
<dbReference type="RefSeq" id="WP_025414570.1">
    <property type="nucleotide sequence ID" value="NZ_CP007130.1"/>
</dbReference>
<dbReference type="Gene3D" id="1.10.287.130">
    <property type="match status" value="1"/>
</dbReference>
<comment type="catalytic activity">
    <reaction evidence="1">
        <text>ATP + protein L-histidine = ADP + protein N-phospho-L-histidine.</text>
        <dbReference type="EC" id="2.7.13.3"/>
    </reaction>
</comment>
<feature type="domain" description="PAC" evidence="14">
    <location>
        <begin position="427"/>
        <end position="477"/>
    </location>
</feature>
<dbReference type="InterPro" id="IPR001789">
    <property type="entry name" value="Sig_transdc_resp-reg_receiver"/>
</dbReference>
<dbReference type="Pfam" id="PF00512">
    <property type="entry name" value="HisKA"/>
    <property type="match status" value="1"/>
</dbReference>
<keyword evidence="8" id="KW-0902">Two-component regulatory system</keyword>
<dbReference type="CDD" id="cd00082">
    <property type="entry name" value="HisKA"/>
    <property type="match status" value="1"/>
</dbReference>
<dbReference type="InterPro" id="IPR000700">
    <property type="entry name" value="PAS-assoc_C"/>
</dbReference>
<feature type="domain" description="Response regulatory" evidence="12">
    <location>
        <begin position="860"/>
        <end position="976"/>
    </location>
</feature>
<dbReference type="SMART" id="SM00387">
    <property type="entry name" value="HATPase_c"/>
    <property type="match status" value="1"/>
</dbReference>
<dbReference type="Pfam" id="PF14417">
    <property type="entry name" value="MEDS"/>
    <property type="match status" value="1"/>
</dbReference>
<dbReference type="NCBIfam" id="TIGR00229">
    <property type="entry name" value="sensory_box"/>
    <property type="match status" value="2"/>
</dbReference>
<feature type="coiled-coil region" evidence="10">
    <location>
        <begin position="308"/>
        <end position="363"/>
    </location>
</feature>
<evidence type="ECO:0000256" key="3">
    <source>
        <dbReference type="ARBA" id="ARBA00022553"/>
    </source>
</evidence>
<dbReference type="InterPro" id="IPR025847">
    <property type="entry name" value="MEDS_domain"/>
</dbReference>
<dbReference type="SUPFAM" id="SSF55874">
    <property type="entry name" value="ATPase domain of HSP90 chaperone/DNA topoisomerase II/histidine kinase"/>
    <property type="match status" value="1"/>
</dbReference>
<dbReference type="InterPro" id="IPR035965">
    <property type="entry name" value="PAS-like_dom_sf"/>
</dbReference>
<dbReference type="FunCoup" id="W0RUM1">
    <property type="interactions" value="186"/>
</dbReference>
<evidence type="ECO:0000256" key="2">
    <source>
        <dbReference type="ARBA" id="ARBA00012438"/>
    </source>
</evidence>
<keyword evidence="10" id="KW-0175">Coiled coil</keyword>
<dbReference type="InterPro" id="IPR013655">
    <property type="entry name" value="PAS_fold_3"/>
</dbReference>
<evidence type="ECO:0000256" key="8">
    <source>
        <dbReference type="ARBA" id="ARBA00023012"/>
    </source>
</evidence>
<dbReference type="PROSITE" id="PS50109">
    <property type="entry name" value="HIS_KIN"/>
    <property type="match status" value="1"/>
</dbReference>
<evidence type="ECO:0000259" key="12">
    <source>
        <dbReference type="PROSITE" id="PS50110"/>
    </source>
</evidence>
<dbReference type="PANTHER" id="PTHR43065">
    <property type="entry name" value="SENSOR HISTIDINE KINASE"/>
    <property type="match status" value="1"/>
</dbReference>
<dbReference type="HOGENOM" id="CLU_000445_114_57_0"/>
<dbReference type="InterPro" id="IPR000014">
    <property type="entry name" value="PAS"/>
</dbReference>
<dbReference type="PATRIC" id="fig|861299.3.peg.5769"/>
<dbReference type="InterPro" id="IPR001610">
    <property type="entry name" value="PAC"/>
</dbReference>
<dbReference type="EC" id="2.7.13.3" evidence="2"/>
<evidence type="ECO:0000256" key="7">
    <source>
        <dbReference type="ARBA" id="ARBA00022840"/>
    </source>
</evidence>
<evidence type="ECO:0000256" key="6">
    <source>
        <dbReference type="ARBA" id="ARBA00022777"/>
    </source>
</evidence>
<dbReference type="EMBL" id="CP007130">
    <property type="protein sequence ID" value="AHG93263.1"/>
    <property type="molecule type" value="Genomic_DNA"/>
</dbReference>
<dbReference type="GO" id="GO:0005524">
    <property type="term" value="F:ATP binding"/>
    <property type="evidence" value="ECO:0007669"/>
    <property type="project" value="UniProtKB-KW"/>
</dbReference>
<accession>W0RUM1</accession>
<dbReference type="AlphaFoldDB" id="W0RUM1"/>
<dbReference type="Pfam" id="PF08448">
    <property type="entry name" value="PAS_4"/>
    <property type="match status" value="1"/>
</dbReference>
<dbReference type="PROSITE" id="PS50113">
    <property type="entry name" value="PAC"/>
    <property type="match status" value="2"/>
</dbReference>
<evidence type="ECO:0000313" key="15">
    <source>
        <dbReference type="EMBL" id="AHG93263.1"/>
    </source>
</evidence>
<dbReference type="InterPro" id="IPR003594">
    <property type="entry name" value="HATPase_dom"/>
</dbReference>
<feature type="domain" description="PAS" evidence="13">
    <location>
        <begin position="1"/>
        <end position="47"/>
    </location>
</feature>
<feature type="modified residue" description="4-aspartylphosphate" evidence="9">
    <location>
        <position position="911"/>
    </location>
</feature>
<dbReference type="Proteomes" id="UP000019151">
    <property type="component" value="Plasmid 2"/>
</dbReference>
<keyword evidence="7" id="KW-0067">ATP-binding</keyword>
<dbReference type="SUPFAM" id="SSF55785">
    <property type="entry name" value="PYP-like sensor domain (PAS domain)"/>
    <property type="match status" value="3"/>
</dbReference>
<dbReference type="GO" id="GO:0000155">
    <property type="term" value="F:phosphorelay sensor kinase activity"/>
    <property type="evidence" value="ECO:0007669"/>
    <property type="project" value="InterPro"/>
</dbReference>
<keyword evidence="16" id="KW-1185">Reference proteome</keyword>
<gene>
    <name evidence="15" type="ORF">J421_5728</name>
</gene>
<dbReference type="InterPro" id="IPR036097">
    <property type="entry name" value="HisK_dim/P_sf"/>
</dbReference>
<dbReference type="PANTHER" id="PTHR43065:SF46">
    <property type="entry name" value="C4-DICARBOXYLATE TRANSPORT SENSOR PROTEIN DCTB"/>
    <property type="match status" value="1"/>
</dbReference>
<dbReference type="OrthoDB" id="9813024at2"/>
<feature type="domain" description="PAC" evidence="14">
    <location>
        <begin position="553"/>
        <end position="604"/>
    </location>
</feature>
<evidence type="ECO:0000259" key="13">
    <source>
        <dbReference type="PROSITE" id="PS50112"/>
    </source>
</evidence>
<dbReference type="PROSITE" id="PS50112">
    <property type="entry name" value="PAS"/>
    <property type="match status" value="2"/>
</dbReference>
<protein>
    <recommendedName>
        <fullName evidence="2">histidine kinase</fullName>
        <ecNumber evidence="2">2.7.13.3</ecNumber>
    </recommendedName>
</protein>
<dbReference type="InterPro" id="IPR036890">
    <property type="entry name" value="HATPase_C_sf"/>
</dbReference>
<dbReference type="SUPFAM" id="SSF52172">
    <property type="entry name" value="CheY-like"/>
    <property type="match status" value="1"/>
</dbReference>
<evidence type="ECO:0000259" key="11">
    <source>
        <dbReference type="PROSITE" id="PS50109"/>
    </source>
</evidence>
<evidence type="ECO:0000256" key="4">
    <source>
        <dbReference type="ARBA" id="ARBA00022679"/>
    </source>
</evidence>
<dbReference type="InterPro" id="IPR011006">
    <property type="entry name" value="CheY-like_superfamily"/>
</dbReference>
<dbReference type="Pfam" id="PF08447">
    <property type="entry name" value="PAS_3"/>
    <property type="match status" value="2"/>
</dbReference>
<dbReference type="SMART" id="SM00388">
    <property type="entry name" value="HisKA"/>
    <property type="match status" value="1"/>
</dbReference>
<evidence type="ECO:0000256" key="5">
    <source>
        <dbReference type="ARBA" id="ARBA00022741"/>
    </source>
</evidence>
<evidence type="ECO:0000256" key="10">
    <source>
        <dbReference type="SAM" id="Coils"/>
    </source>
</evidence>
<evidence type="ECO:0000259" key="14">
    <source>
        <dbReference type="PROSITE" id="PS50113"/>
    </source>
</evidence>
<keyword evidence="6" id="KW-0418">Kinase</keyword>
<dbReference type="CDD" id="cd00130">
    <property type="entry name" value="PAS"/>
    <property type="match status" value="3"/>
</dbReference>
<evidence type="ECO:0000256" key="1">
    <source>
        <dbReference type="ARBA" id="ARBA00000085"/>
    </source>
</evidence>
<dbReference type="KEGG" id="gba:J421_5728"/>
<dbReference type="InterPro" id="IPR004358">
    <property type="entry name" value="Sig_transdc_His_kin-like_C"/>
</dbReference>
<sequence>MKVFDEVLARLSDGCVVLDCGLRVIYANLAAGGVFGGSPDQLLGRSLWDEVPGPIAAAIREPAAQTMATGQGRRLQAYDAADERCFDVRLHPSSDGLLITLADVTNAACPRCAAVTPDVLETGVAGVADLPWGTHICQFYETVQDVLDIALPYFRAGLERDEQCVWAVCDPLTVDAAKDALRRGIVDADHHLAAGNLEVVSHVHCYLDGGTFDTSRVIDAWNARLADALERGHAGLRVSGIEAWLTEQTRAAFMAYEDALSAAIAGQRMIVLCTYPLDTATAAQMFDVARAHQSAVVRRGGRWEAIEVLELAQARAAVQRQNEELERRVAERTQQLAAANEELRREMRERESAEAALRESDEVFRVIADDPSTIIGLYDAAGHRVYASPSARQILGELRENPFDGVHPDDLDAAHLAWQRLLAGERTSFTFRYHRSDGAWLWMEAWSSRVQYRNAPHVLTIIRDVSDRVRAHEQIEAREARFRALVERNDALISIIDERARALYVSPSHTRVLGYTAEELYVMPSLSSLVHPEDLAWVREQFAEVPRRSVASLPRPLRVVTKDGRVRNVLLTFTDRRHDPAVGGVIGNGRDVTDELLLEEQLRQAQKMEAIGQLAGGIAHDFNNLLTVIRGYSDFIRTAGAPNDAHRADAEEIRQAADRAAVLTQQLLAFSRKQVLRPEVMEINLVVGEASRMLGRLLSEDVALDLQLAPDAGAVRADAGQLQQVLLNLAVNARDAMPLGGRLTIATESAVLEREAPAQPTPLSPGRYVRLTVSDTGTGMSPEVLRHAFEPFFTTKEPGKGTGLGLSTVYGIVTQSHGRLRVDSAPAKGTTFGIFFPQAGEPATAPMPAATKPGARGSETVLLVEDDAMVRRLAEATLERAGYRVLTAPNGGDALRLAAGRDGAIDLVITDVVMPGMPGPELAQRLEASQSGLRVLYMSGYADDTMARHGINEERVSFLAKPFTPDELARRVREVLDAG</sequence>
<dbReference type="InterPro" id="IPR013656">
    <property type="entry name" value="PAS_4"/>
</dbReference>
<dbReference type="Pfam" id="PF00072">
    <property type="entry name" value="Response_reg"/>
    <property type="match status" value="1"/>
</dbReference>
<dbReference type="PRINTS" id="PR00344">
    <property type="entry name" value="BCTRLSENSOR"/>
</dbReference>
<dbReference type="InterPro" id="IPR005467">
    <property type="entry name" value="His_kinase_dom"/>
</dbReference>
<dbReference type="eggNOG" id="COG4936">
    <property type="taxonomic scope" value="Bacteria"/>
</dbReference>
<proteinExistence type="predicted"/>
<dbReference type="SMART" id="SM00091">
    <property type="entry name" value="PAS"/>
    <property type="match status" value="3"/>
</dbReference>
<dbReference type="SMART" id="SM00086">
    <property type="entry name" value="PAC"/>
    <property type="match status" value="2"/>
</dbReference>
<dbReference type="Gene3D" id="3.30.565.10">
    <property type="entry name" value="Histidine kinase-like ATPase, C-terminal domain"/>
    <property type="match status" value="1"/>
</dbReference>
<dbReference type="SUPFAM" id="SSF47384">
    <property type="entry name" value="Homodimeric domain of signal transducing histidine kinase"/>
    <property type="match status" value="1"/>
</dbReference>
<dbReference type="PROSITE" id="PS50110">
    <property type="entry name" value="RESPONSE_REGULATORY"/>
    <property type="match status" value="1"/>
</dbReference>
<keyword evidence="15" id="KW-0614">Plasmid</keyword>
<dbReference type="InParanoid" id="W0RUM1"/>
<dbReference type="CDD" id="cd00156">
    <property type="entry name" value="REC"/>
    <property type="match status" value="1"/>
</dbReference>
<dbReference type="InterPro" id="IPR003661">
    <property type="entry name" value="HisK_dim/P_dom"/>
</dbReference>
<dbReference type="SMART" id="SM00448">
    <property type="entry name" value="REC"/>
    <property type="match status" value="1"/>
</dbReference>
<name>W0RUM1_9BACT</name>
<evidence type="ECO:0000256" key="9">
    <source>
        <dbReference type="PROSITE-ProRule" id="PRU00169"/>
    </source>
</evidence>
<feature type="domain" description="Histidine kinase" evidence="11">
    <location>
        <begin position="617"/>
        <end position="840"/>
    </location>
</feature>
<feature type="domain" description="PAS" evidence="13">
    <location>
        <begin position="478"/>
        <end position="549"/>
    </location>
</feature>
<keyword evidence="3 9" id="KW-0597">Phosphoprotein</keyword>
<organism evidence="15 16">
    <name type="scientific">Gemmatirosa kalamazoonensis</name>
    <dbReference type="NCBI Taxonomy" id="861299"/>
    <lineage>
        <taxon>Bacteria</taxon>
        <taxon>Pseudomonadati</taxon>
        <taxon>Gemmatimonadota</taxon>
        <taxon>Gemmatimonadia</taxon>
        <taxon>Gemmatimonadales</taxon>
        <taxon>Gemmatimonadaceae</taxon>
        <taxon>Gemmatirosa</taxon>
    </lineage>
</organism>
<evidence type="ECO:0000313" key="16">
    <source>
        <dbReference type="Proteomes" id="UP000019151"/>
    </source>
</evidence>
<dbReference type="Gene3D" id="3.30.450.20">
    <property type="entry name" value="PAS domain"/>
    <property type="match status" value="3"/>
</dbReference>
<dbReference type="Pfam" id="PF02518">
    <property type="entry name" value="HATPase_c"/>
    <property type="match status" value="1"/>
</dbReference>
<dbReference type="eggNOG" id="COG4191">
    <property type="taxonomic scope" value="Bacteria"/>
</dbReference>
<keyword evidence="5" id="KW-0547">Nucleotide-binding</keyword>
<geneLocation type="plasmid" evidence="15 16">
    <name>2</name>
</geneLocation>
<dbReference type="Gene3D" id="3.40.50.2300">
    <property type="match status" value="1"/>
</dbReference>